<dbReference type="AlphaFoldDB" id="A0A1X6YSM3"/>
<accession>A0A1X6YSM3</accession>
<evidence type="ECO:0000313" key="1">
    <source>
        <dbReference type="EMBL" id="SLN30082.1"/>
    </source>
</evidence>
<organism evidence="1 2">
    <name type="scientific">Pseudooceanicola marinus</name>
    <dbReference type="NCBI Taxonomy" id="396013"/>
    <lineage>
        <taxon>Bacteria</taxon>
        <taxon>Pseudomonadati</taxon>
        <taxon>Pseudomonadota</taxon>
        <taxon>Alphaproteobacteria</taxon>
        <taxon>Rhodobacterales</taxon>
        <taxon>Paracoccaceae</taxon>
        <taxon>Pseudooceanicola</taxon>
    </lineage>
</organism>
<name>A0A1X6YSM3_9RHOB</name>
<dbReference type="EMBL" id="FWFN01000002">
    <property type="protein sequence ID" value="SLN30082.1"/>
    <property type="molecule type" value="Genomic_DNA"/>
</dbReference>
<reference evidence="1 2" key="1">
    <citation type="submission" date="2017-03" db="EMBL/GenBank/DDBJ databases">
        <authorList>
            <person name="Afonso C.L."/>
            <person name="Miller P.J."/>
            <person name="Scott M.A."/>
            <person name="Spackman E."/>
            <person name="Goraichik I."/>
            <person name="Dimitrov K.M."/>
            <person name="Suarez D.L."/>
            <person name="Swayne D.E."/>
        </authorList>
    </citation>
    <scope>NUCLEOTIDE SEQUENCE [LARGE SCALE GENOMIC DNA]</scope>
    <source>
        <strain evidence="1 2">CECT 7751</strain>
    </source>
</reference>
<dbReference type="Proteomes" id="UP000193963">
    <property type="component" value="Unassembled WGS sequence"/>
</dbReference>
<protein>
    <submittedName>
        <fullName evidence="1">Uncharacterized protein</fullName>
    </submittedName>
</protein>
<sequence>MTELSPLRFVLHCLVAPRKGGVTEWLLCQAGFLRA</sequence>
<evidence type="ECO:0000313" key="2">
    <source>
        <dbReference type="Proteomes" id="UP000193963"/>
    </source>
</evidence>
<gene>
    <name evidence="1" type="ORF">PSM7751_01272</name>
</gene>
<keyword evidence="2" id="KW-1185">Reference proteome</keyword>
<proteinExistence type="predicted"/>